<dbReference type="InterPro" id="IPR006059">
    <property type="entry name" value="SBP"/>
</dbReference>
<name>A0ABQ4N288_9BACL</name>
<keyword evidence="1" id="KW-0732">Signal</keyword>
<protein>
    <submittedName>
        <fullName evidence="2">ABC transporter substrate-binding protein</fullName>
    </submittedName>
</protein>
<evidence type="ECO:0000313" key="3">
    <source>
        <dbReference type="Proteomes" id="UP000680304"/>
    </source>
</evidence>
<gene>
    <name evidence="2" type="ORF">PACILC2_08870</name>
</gene>
<evidence type="ECO:0000256" key="1">
    <source>
        <dbReference type="SAM" id="SignalP"/>
    </source>
</evidence>
<reference evidence="2 3" key="1">
    <citation type="submission" date="2021-04" db="EMBL/GenBank/DDBJ databases">
        <title>Draft genome sequence of Paenibacillus cisolokensis, LC2-13A.</title>
        <authorList>
            <person name="Uke A."/>
            <person name="Chhe C."/>
            <person name="Baramee S."/>
            <person name="Kosugi A."/>
        </authorList>
    </citation>
    <scope>NUCLEOTIDE SEQUENCE [LARGE SCALE GENOMIC DNA]</scope>
    <source>
        <strain evidence="2 3">LC2-13A</strain>
    </source>
</reference>
<dbReference type="SUPFAM" id="SSF53850">
    <property type="entry name" value="Periplasmic binding protein-like II"/>
    <property type="match status" value="1"/>
</dbReference>
<accession>A0ABQ4N288</accession>
<feature type="signal peptide" evidence="1">
    <location>
        <begin position="1"/>
        <end position="23"/>
    </location>
</feature>
<dbReference type="RefSeq" id="WP_062495743.1">
    <property type="nucleotide sequence ID" value="NZ_BOVJ01000025.1"/>
</dbReference>
<keyword evidence="3" id="KW-1185">Reference proteome</keyword>
<comment type="caution">
    <text evidence="2">The sequence shown here is derived from an EMBL/GenBank/DDBJ whole genome shotgun (WGS) entry which is preliminary data.</text>
</comment>
<dbReference type="Gene3D" id="3.40.190.10">
    <property type="entry name" value="Periplasmic binding protein-like II"/>
    <property type="match status" value="1"/>
</dbReference>
<evidence type="ECO:0000313" key="2">
    <source>
        <dbReference type="EMBL" id="GIQ62319.1"/>
    </source>
</evidence>
<dbReference type="PANTHER" id="PTHR43649">
    <property type="entry name" value="ARABINOSE-BINDING PROTEIN-RELATED"/>
    <property type="match status" value="1"/>
</dbReference>
<dbReference type="InterPro" id="IPR050490">
    <property type="entry name" value="Bact_solute-bd_prot1"/>
</dbReference>
<dbReference type="Proteomes" id="UP000680304">
    <property type="component" value="Unassembled WGS sequence"/>
</dbReference>
<sequence>MRQAKLIILPGVFILLLFSVASAGAPSGGMSDKHRAAANPEAIESELTLWAWGYTAAAIAAELPGFHEAYPGIRVRIEVKTHDDMYKKLLLANASNEGGPDVAALSGYYVGQYIETNALEDLSGRIAPYRDKIVAAKWPDAMRDGRYYAMPWDSGPVALFYRRDLFAEAGLPSDPESVSRLLATWDGYLEAGRTIKERTGAFMHTMPLESTFGLTVMWEHMLAQEGMLYVDEDGAIRIDRPEALRALKQLLRMIDEGIVLDAETRSQTWNEALAEGKIATVLEAVWMGAFLKDTAPESAGLWGVARMPAWTEGGSRAAEAGGSYLGIMRQSDNKEAAWAFIEYMLGNSRTVNRMYRYADIFPSLKEAYRDPMYDEPEPFFGNQKTRRLFVELANESRPVYFSHNFRAVRDIARIEMFKAIKGRITPEQALMQMQQKMAELTKPNRKPEEG</sequence>
<dbReference type="CDD" id="cd13585">
    <property type="entry name" value="PBP2_TMBP_like"/>
    <property type="match status" value="1"/>
</dbReference>
<dbReference type="EMBL" id="BOVJ01000025">
    <property type="protein sequence ID" value="GIQ62319.1"/>
    <property type="molecule type" value="Genomic_DNA"/>
</dbReference>
<proteinExistence type="predicted"/>
<organism evidence="2 3">
    <name type="scientific">Paenibacillus cisolokensis</name>
    <dbReference type="NCBI Taxonomy" id="1658519"/>
    <lineage>
        <taxon>Bacteria</taxon>
        <taxon>Bacillati</taxon>
        <taxon>Bacillota</taxon>
        <taxon>Bacilli</taxon>
        <taxon>Bacillales</taxon>
        <taxon>Paenibacillaceae</taxon>
        <taxon>Paenibacillus</taxon>
    </lineage>
</organism>
<dbReference type="Pfam" id="PF01547">
    <property type="entry name" value="SBP_bac_1"/>
    <property type="match status" value="1"/>
</dbReference>
<feature type="chain" id="PRO_5046495294" evidence="1">
    <location>
        <begin position="24"/>
        <end position="450"/>
    </location>
</feature>
<dbReference type="PANTHER" id="PTHR43649:SF32">
    <property type="entry name" value="SUGAR BINDING SECRETED PROTEIN"/>
    <property type="match status" value="1"/>
</dbReference>